<gene>
    <name evidence="1" type="ORF">PXH66_06735</name>
</gene>
<keyword evidence="2" id="KW-1185">Reference proteome</keyword>
<proteinExistence type="predicted"/>
<dbReference type="KEGG" id="slom:PXH66_06735"/>
<evidence type="ECO:0000313" key="1">
    <source>
        <dbReference type="EMBL" id="WED66544.1"/>
    </source>
</evidence>
<accession>A0AAF0CR76</accession>
<dbReference type="Proteomes" id="UP001218638">
    <property type="component" value="Chromosome"/>
</dbReference>
<evidence type="ECO:0000313" key="2">
    <source>
        <dbReference type="Proteomes" id="UP001218638"/>
    </source>
</evidence>
<dbReference type="EMBL" id="CP119075">
    <property type="protein sequence ID" value="WED66544.1"/>
    <property type="molecule type" value="Genomic_DNA"/>
</dbReference>
<name>A0AAF0CR76_9BACT</name>
<reference evidence="1" key="1">
    <citation type="submission" date="2023-03" db="EMBL/GenBank/DDBJ databases">
        <title>Lomoglobus Profundus gen. nov., sp. nov., a novel member of the phylum Verrucomicrobia, isolated from deep-marine sediment of South China Sea.</title>
        <authorList>
            <person name="Ahmad T."/>
            <person name="Ishaq S.E."/>
            <person name="Wang F."/>
        </authorList>
    </citation>
    <scope>NUCLEOTIDE SEQUENCE</scope>
    <source>
        <strain evidence="1">LMO-M01</strain>
    </source>
</reference>
<sequence length="62" mass="6857">MIVGFINFIKALFHLRSFTKVKPDGIQRALHDAYVQSDEAKARAKLAALTTATARAARQDGR</sequence>
<protein>
    <submittedName>
        <fullName evidence="1">Uncharacterized protein</fullName>
    </submittedName>
</protein>
<organism evidence="1 2">
    <name type="scientific">Synoicihabitans lomoniglobus</name>
    <dbReference type="NCBI Taxonomy" id="2909285"/>
    <lineage>
        <taxon>Bacteria</taxon>
        <taxon>Pseudomonadati</taxon>
        <taxon>Verrucomicrobiota</taxon>
        <taxon>Opitutia</taxon>
        <taxon>Opitutales</taxon>
        <taxon>Opitutaceae</taxon>
        <taxon>Synoicihabitans</taxon>
    </lineage>
</organism>
<dbReference type="RefSeq" id="WP_330929009.1">
    <property type="nucleotide sequence ID" value="NZ_CP119075.1"/>
</dbReference>
<dbReference type="AlphaFoldDB" id="A0AAF0CR76"/>